<dbReference type="EMBL" id="VENP01000051">
    <property type="protein sequence ID" value="TNU73326.1"/>
    <property type="molecule type" value="Genomic_DNA"/>
</dbReference>
<accession>A0A5C5BBS2</accession>
<dbReference type="InterPro" id="IPR011042">
    <property type="entry name" value="6-blade_b-propeller_TolB-like"/>
</dbReference>
<dbReference type="Gene3D" id="2.120.10.30">
    <property type="entry name" value="TolB, C-terminal domain"/>
    <property type="match status" value="1"/>
</dbReference>
<evidence type="ECO:0000256" key="1">
    <source>
        <dbReference type="SAM" id="SignalP"/>
    </source>
</evidence>
<dbReference type="InterPro" id="IPR048031">
    <property type="entry name" value="ScyD/ScyE-like"/>
</dbReference>
<name>A0A5C5BBS2_9MICO</name>
<dbReference type="AlphaFoldDB" id="A0A5C5BBS2"/>
<evidence type="ECO:0000313" key="2">
    <source>
        <dbReference type="EMBL" id="TNU73326.1"/>
    </source>
</evidence>
<dbReference type="NCBIfam" id="NF033206">
    <property type="entry name" value="ScyE_fam"/>
    <property type="match status" value="1"/>
</dbReference>
<dbReference type="RefSeq" id="WP_139987382.1">
    <property type="nucleotide sequence ID" value="NZ_VENP01000051.1"/>
</dbReference>
<protein>
    <submittedName>
        <fullName evidence="2">ScyD/ScyE family protein</fullName>
    </submittedName>
</protein>
<dbReference type="Proteomes" id="UP000313849">
    <property type="component" value="Unassembled WGS sequence"/>
</dbReference>
<proteinExistence type="predicted"/>
<organism evidence="2 3">
    <name type="scientific">Miniimonas arenae</name>
    <dbReference type="NCBI Taxonomy" id="676201"/>
    <lineage>
        <taxon>Bacteria</taxon>
        <taxon>Bacillati</taxon>
        <taxon>Actinomycetota</taxon>
        <taxon>Actinomycetes</taxon>
        <taxon>Micrococcales</taxon>
        <taxon>Beutenbergiaceae</taxon>
        <taxon>Miniimonas</taxon>
    </lineage>
</organism>
<evidence type="ECO:0000313" key="3">
    <source>
        <dbReference type="Proteomes" id="UP000313849"/>
    </source>
</evidence>
<reference evidence="2 3" key="1">
    <citation type="submission" date="2019-06" db="EMBL/GenBank/DDBJ databases">
        <title>Draft genome sequence of Miniimonas arenae KCTC 19750T isolated from sea sand.</title>
        <authorList>
            <person name="Park S.-J."/>
        </authorList>
    </citation>
    <scope>NUCLEOTIDE SEQUENCE [LARGE SCALE GENOMIC DNA]</scope>
    <source>
        <strain evidence="2 3">KCTC 19750</strain>
    </source>
</reference>
<gene>
    <name evidence="2" type="ORF">FH969_11900</name>
</gene>
<sequence>MRRSLAAVAAIGGLLALAPAVPAAAEPTPTTVATGLAAPLSFGVDLDRTIYVAQVSFDPSTPSVLTRIKPSGARTDLATVSGELGAVSVLAGYVTYAETTVSEAGSSTLMKRLSPWGSTTTVADLGAAEARLNPDGGQLYGFVNDPLDEACAAEFEETVGAPAVHSGEVFSHPYGSVALPGLVTVVADAGANTVWRIVGGKVKPLWVLPPSPHVVTAEIAAALGAPDCVVGKEFLAEGVPTDIELGGDGMLYVTSLPGAPGESIPGAATVYKVNPISGRASVAVSGLFSASGLAIGRDGTGYVAEIFPGTVSSARSGAAPSPFLTGLDSPAAVEYQRGTLYVSTGAFGPSGAIVSVPVP</sequence>
<keyword evidence="1" id="KW-0732">Signal</keyword>
<comment type="caution">
    <text evidence="2">The sequence shown here is derived from an EMBL/GenBank/DDBJ whole genome shotgun (WGS) entry which is preliminary data.</text>
</comment>
<keyword evidence="3" id="KW-1185">Reference proteome</keyword>
<feature type="chain" id="PRO_5022851161" evidence="1">
    <location>
        <begin position="26"/>
        <end position="359"/>
    </location>
</feature>
<feature type="signal peptide" evidence="1">
    <location>
        <begin position="1"/>
        <end position="25"/>
    </location>
</feature>
<dbReference type="OrthoDB" id="928769at2"/>
<dbReference type="SUPFAM" id="SSF63829">
    <property type="entry name" value="Calcium-dependent phosphotriesterase"/>
    <property type="match status" value="1"/>
</dbReference>